<dbReference type="Pfam" id="PF01339">
    <property type="entry name" value="CheB_methylest"/>
    <property type="match status" value="1"/>
</dbReference>
<dbReference type="SUPFAM" id="SSF52738">
    <property type="entry name" value="Methylesterase CheB, C-terminal domain"/>
    <property type="match status" value="1"/>
</dbReference>
<gene>
    <name evidence="5 11" type="primary">cheB</name>
    <name evidence="11" type="ORF">MOP44_22965</name>
</gene>
<dbReference type="GO" id="GO:0008984">
    <property type="term" value="F:protein-glutamate methylesterase activity"/>
    <property type="evidence" value="ECO:0007669"/>
    <property type="project" value="UniProtKB-UniRule"/>
</dbReference>
<dbReference type="PROSITE" id="PS50122">
    <property type="entry name" value="CHEB"/>
    <property type="match status" value="1"/>
</dbReference>
<dbReference type="KEGG" id="orp:MOP44_22965"/>
<comment type="similarity">
    <text evidence="5">Belongs to the CheB family.</text>
</comment>
<keyword evidence="11" id="KW-0808">Transferase</keyword>
<dbReference type="EC" id="3.1.1.61" evidence="5"/>
<evidence type="ECO:0000256" key="1">
    <source>
        <dbReference type="ARBA" id="ARBA00022490"/>
    </source>
</evidence>
<feature type="region of interest" description="Disordered" evidence="8">
    <location>
        <begin position="344"/>
        <end position="370"/>
    </location>
</feature>
<dbReference type="GO" id="GO:0005737">
    <property type="term" value="C:cytoplasm"/>
    <property type="evidence" value="ECO:0007669"/>
    <property type="project" value="UniProtKB-SubCell"/>
</dbReference>
<evidence type="ECO:0000256" key="2">
    <source>
        <dbReference type="ARBA" id="ARBA00022500"/>
    </source>
</evidence>
<feature type="domain" description="CheB-type methylesterase" evidence="10">
    <location>
        <begin position="148"/>
        <end position="334"/>
    </location>
</feature>
<dbReference type="EMBL" id="CP093313">
    <property type="protein sequence ID" value="UWZ83415.1"/>
    <property type="molecule type" value="Genomic_DNA"/>
</dbReference>
<dbReference type="Proteomes" id="UP001059380">
    <property type="component" value="Chromosome"/>
</dbReference>
<feature type="active site" evidence="5 6">
    <location>
        <position position="279"/>
    </location>
</feature>
<proteinExistence type="inferred from homology"/>
<dbReference type="Gene3D" id="3.40.50.180">
    <property type="entry name" value="Methylesterase CheB, C-terminal domain"/>
    <property type="match status" value="1"/>
</dbReference>
<feature type="modified residue" description="4-aspartylphosphate" evidence="5 7">
    <location>
        <position position="53"/>
    </location>
</feature>
<keyword evidence="5 7" id="KW-0597">Phosphoprotein</keyword>
<dbReference type="HAMAP" id="MF_00099">
    <property type="entry name" value="CheB_chemtxs"/>
    <property type="match status" value="1"/>
</dbReference>
<evidence type="ECO:0000256" key="5">
    <source>
        <dbReference type="HAMAP-Rule" id="MF_00099"/>
    </source>
</evidence>
<dbReference type="InterPro" id="IPR001789">
    <property type="entry name" value="Sig_transdc_resp-reg_receiver"/>
</dbReference>
<comment type="domain">
    <text evidence="5">Contains a C-terminal catalytic domain, and an N-terminal region which modulates catalytic activity.</text>
</comment>
<dbReference type="GO" id="GO:0008168">
    <property type="term" value="F:methyltransferase activity"/>
    <property type="evidence" value="ECO:0007669"/>
    <property type="project" value="UniProtKB-KW"/>
</dbReference>
<keyword evidence="12" id="KW-1185">Reference proteome</keyword>
<evidence type="ECO:0000259" key="10">
    <source>
        <dbReference type="PROSITE" id="PS50122"/>
    </source>
</evidence>
<dbReference type="PROSITE" id="PS50110">
    <property type="entry name" value="RESPONSE_REGULATORY"/>
    <property type="match status" value="1"/>
</dbReference>
<dbReference type="GO" id="GO:0032259">
    <property type="term" value="P:methylation"/>
    <property type="evidence" value="ECO:0007669"/>
    <property type="project" value="UniProtKB-KW"/>
</dbReference>
<evidence type="ECO:0000256" key="7">
    <source>
        <dbReference type="PROSITE-ProRule" id="PRU00169"/>
    </source>
</evidence>
<keyword evidence="2 5" id="KW-0145">Chemotaxis</keyword>
<dbReference type="EC" id="3.5.1.44" evidence="5"/>
<comment type="catalytic activity">
    <reaction evidence="4 5">
        <text>[protein]-L-glutamate 5-O-methyl ester + H2O = L-glutamyl-[protein] + methanol + H(+)</text>
        <dbReference type="Rhea" id="RHEA:23236"/>
        <dbReference type="Rhea" id="RHEA-COMP:10208"/>
        <dbReference type="Rhea" id="RHEA-COMP:10311"/>
        <dbReference type="ChEBI" id="CHEBI:15377"/>
        <dbReference type="ChEBI" id="CHEBI:15378"/>
        <dbReference type="ChEBI" id="CHEBI:17790"/>
        <dbReference type="ChEBI" id="CHEBI:29973"/>
        <dbReference type="ChEBI" id="CHEBI:82795"/>
        <dbReference type="EC" id="3.1.1.61"/>
    </reaction>
</comment>
<dbReference type="SMART" id="SM00448">
    <property type="entry name" value="REC"/>
    <property type="match status" value="1"/>
</dbReference>
<dbReference type="InterPro" id="IPR000673">
    <property type="entry name" value="Sig_transdc_resp-reg_Me-estase"/>
</dbReference>
<dbReference type="RefSeq" id="WP_260792750.1">
    <property type="nucleotide sequence ID" value="NZ_CP093313.1"/>
</dbReference>
<evidence type="ECO:0000313" key="12">
    <source>
        <dbReference type="Proteomes" id="UP001059380"/>
    </source>
</evidence>
<feature type="active site" evidence="5 6">
    <location>
        <position position="160"/>
    </location>
</feature>
<dbReference type="SUPFAM" id="SSF52172">
    <property type="entry name" value="CheY-like"/>
    <property type="match status" value="1"/>
</dbReference>
<feature type="active site" evidence="5 6">
    <location>
        <position position="187"/>
    </location>
</feature>
<dbReference type="AlphaFoldDB" id="A0A9J7BL93"/>
<dbReference type="GO" id="GO:0050568">
    <property type="term" value="F:protein-glutamine glutaminase activity"/>
    <property type="evidence" value="ECO:0007669"/>
    <property type="project" value="UniProtKB-UniRule"/>
</dbReference>
<evidence type="ECO:0000256" key="4">
    <source>
        <dbReference type="ARBA" id="ARBA00048267"/>
    </source>
</evidence>
<evidence type="ECO:0000256" key="6">
    <source>
        <dbReference type="PROSITE-ProRule" id="PRU00050"/>
    </source>
</evidence>
<comment type="subcellular location">
    <subcellularLocation>
        <location evidence="5">Cytoplasm</location>
    </subcellularLocation>
</comment>
<dbReference type="PANTHER" id="PTHR42872:SF6">
    <property type="entry name" value="PROTEIN-GLUTAMATE METHYLESTERASE_PROTEIN-GLUTAMINE GLUTAMINASE"/>
    <property type="match status" value="1"/>
</dbReference>
<accession>A0A9J7BL93</accession>
<evidence type="ECO:0000259" key="9">
    <source>
        <dbReference type="PROSITE" id="PS50110"/>
    </source>
</evidence>
<reference evidence="11" key="1">
    <citation type="submission" date="2021-04" db="EMBL/GenBank/DDBJ databases">
        <title>Phylogenetic analysis of Acidobacteriaceae.</title>
        <authorList>
            <person name="Qiu L."/>
            <person name="Zhang Q."/>
        </authorList>
    </citation>
    <scope>NUCLEOTIDE SEQUENCE</scope>
    <source>
        <strain evidence="11">DSM 25168</strain>
    </source>
</reference>
<feature type="compositionally biased region" description="Basic and acidic residues" evidence="8">
    <location>
        <begin position="345"/>
        <end position="354"/>
    </location>
</feature>
<dbReference type="GO" id="GO:0006935">
    <property type="term" value="P:chemotaxis"/>
    <property type="evidence" value="ECO:0007669"/>
    <property type="project" value="UniProtKB-UniRule"/>
</dbReference>
<dbReference type="GO" id="GO:0000156">
    <property type="term" value="F:phosphorelay response regulator activity"/>
    <property type="evidence" value="ECO:0007669"/>
    <property type="project" value="InterPro"/>
</dbReference>
<evidence type="ECO:0000256" key="3">
    <source>
        <dbReference type="ARBA" id="ARBA00022801"/>
    </source>
</evidence>
<dbReference type="PANTHER" id="PTHR42872">
    <property type="entry name" value="PROTEIN-GLUTAMATE METHYLESTERASE/PROTEIN-GLUTAMINE GLUTAMINASE"/>
    <property type="match status" value="1"/>
</dbReference>
<dbReference type="NCBIfam" id="NF009206">
    <property type="entry name" value="PRK12555.1"/>
    <property type="match status" value="1"/>
</dbReference>
<dbReference type="CDD" id="cd16432">
    <property type="entry name" value="CheB_Rec"/>
    <property type="match status" value="1"/>
</dbReference>
<comment type="PTM">
    <text evidence="5">Phosphorylated by CheA. Phosphorylation of the N-terminal regulatory domain activates the methylesterase activity.</text>
</comment>
<feature type="domain" description="Response regulatory" evidence="9">
    <location>
        <begin position="2"/>
        <end position="119"/>
    </location>
</feature>
<dbReference type="CDD" id="cd17541">
    <property type="entry name" value="REC_CheB-like"/>
    <property type="match status" value="1"/>
</dbReference>
<protein>
    <recommendedName>
        <fullName evidence="5">Protein-glutamate methylesterase/protein-glutamine glutaminase</fullName>
        <ecNumber evidence="5">3.1.1.61</ecNumber>
        <ecNumber evidence="5">3.5.1.44</ecNumber>
    </recommendedName>
</protein>
<keyword evidence="1 5" id="KW-0963">Cytoplasm</keyword>
<name>A0A9J7BL93_9BACT</name>
<keyword evidence="3 5" id="KW-0378">Hydrolase</keyword>
<comment type="catalytic activity">
    <reaction evidence="5">
        <text>L-glutaminyl-[protein] + H2O = L-glutamyl-[protein] + NH4(+)</text>
        <dbReference type="Rhea" id="RHEA:16441"/>
        <dbReference type="Rhea" id="RHEA-COMP:10207"/>
        <dbReference type="Rhea" id="RHEA-COMP:10208"/>
        <dbReference type="ChEBI" id="CHEBI:15377"/>
        <dbReference type="ChEBI" id="CHEBI:28938"/>
        <dbReference type="ChEBI" id="CHEBI:29973"/>
        <dbReference type="ChEBI" id="CHEBI:30011"/>
        <dbReference type="EC" id="3.5.1.44"/>
    </reaction>
</comment>
<dbReference type="Gene3D" id="3.40.50.2300">
    <property type="match status" value="1"/>
</dbReference>
<dbReference type="InterPro" id="IPR035909">
    <property type="entry name" value="CheB_C"/>
</dbReference>
<dbReference type="Pfam" id="PF00072">
    <property type="entry name" value="Response_reg"/>
    <property type="match status" value="1"/>
</dbReference>
<dbReference type="InterPro" id="IPR011006">
    <property type="entry name" value="CheY-like_superfamily"/>
</dbReference>
<evidence type="ECO:0000256" key="8">
    <source>
        <dbReference type="SAM" id="MobiDB-lite"/>
    </source>
</evidence>
<sequence>MKVAIVNDSKMAAEILRRILAGLPDFTLAWIAYSGEEALRLCAEAKPDIILMDLIMPGIDGAETTRRIMQTTPCVILVVTATTVGNRDMVFEAMGYGALDAVNTPVLGPGENLDGAEPLIQKLRMVSRLVDSHHAKLGHARQKAAGPDTSGLPIVAIGSSTGGPQALAQILSQLPANFPAAVLVVQHVDEQFTPGLASWLRHASSLPVCIARGGETLHTAGVWIAGTSDNLIYDSGRLIYIAPNKDSIHRPSIDALFMSLARPHRATRIGVLLTGMGRDGAAGLLAMRKSGALTIAQDAATSVVYGMPKAAVEMNAAREVMPLASIATRICEAVLHPAPSFLGHARNENKKEHTSPVSAPAIRSKEPERS</sequence>
<dbReference type="PIRSF" id="PIRSF000876">
    <property type="entry name" value="RR_chemtxs_CheB"/>
    <property type="match status" value="1"/>
</dbReference>
<organism evidence="11 12">
    <name type="scientific">Occallatibacter riparius</name>
    <dbReference type="NCBI Taxonomy" id="1002689"/>
    <lineage>
        <taxon>Bacteria</taxon>
        <taxon>Pseudomonadati</taxon>
        <taxon>Acidobacteriota</taxon>
        <taxon>Terriglobia</taxon>
        <taxon>Terriglobales</taxon>
        <taxon>Acidobacteriaceae</taxon>
        <taxon>Occallatibacter</taxon>
    </lineage>
</organism>
<comment type="function">
    <text evidence="5">Involved in chemotaxis. Part of a chemotaxis signal transduction system that modulates chemotaxis in response to various stimuli. Catalyzes the demethylation of specific methylglutamate residues introduced into the chemoreceptors (methyl-accepting chemotaxis proteins or MCP) by CheR. Also mediates the irreversible deamidation of specific glutamine residues to glutamic acid.</text>
</comment>
<evidence type="ECO:0000313" key="11">
    <source>
        <dbReference type="EMBL" id="UWZ83415.1"/>
    </source>
</evidence>
<dbReference type="InterPro" id="IPR008248">
    <property type="entry name" value="CheB-like"/>
</dbReference>
<keyword evidence="11" id="KW-0489">Methyltransferase</keyword>